<dbReference type="AlphaFoldDB" id="A0A4R7W354"/>
<comment type="caution">
    <text evidence="1">The sequence shown here is derived from an EMBL/GenBank/DDBJ whole genome shotgun (WGS) entry which is preliminary data.</text>
</comment>
<proteinExistence type="predicted"/>
<name>A0A4R7W354_9PSEU</name>
<evidence type="ECO:0000313" key="2">
    <source>
        <dbReference type="Proteomes" id="UP000294927"/>
    </source>
</evidence>
<gene>
    <name evidence="1" type="ORF">CLV71_102385</name>
</gene>
<evidence type="ECO:0000313" key="1">
    <source>
        <dbReference type="EMBL" id="TDV56319.1"/>
    </source>
</evidence>
<keyword evidence="2" id="KW-1185">Reference proteome</keyword>
<sequence length="53" mass="5842">MFDVVAGDVEHLHNPGISVHWEGPWASGFPVVDQHTSDWTDDLLKTAAEPRSS</sequence>
<organism evidence="1 2">
    <name type="scientific">Actinophytocola oryzae</name>
    <dbReference type="NCBI Taxonomy" id="502181"/>
    <lineage>
        <taxon>Bacteria</taxon>
        <taxon>Bacillati</taxon>
        <taxon>Actinomycetota</taxon>
        <taxon>Actinomycetes</taxon>
        <taxon>Pseudonocardiales</taxon>
        <taxon>Pseudonocardiaceae</taxon>
    </lineage>
</organism>
<dbReference type="Proteomes" id="UP000294927">
    <property type="component" value="Unassembled WGS sequence"/>
</dbReference>
<protein>
    <submittedName>
        <fullName evidence="1">Uncharacterized protein</fullName>
    </submittedName>
</protein>
<accession>A0A4R7W354</accession>
<dbReference type="EMBL" id="SOCP01000002">
    <property type="protein sequence ID" value="TDV56319.1"/>
    <property type="molecule type" value="Genomic_DNA"/>
</dbReference>
<dbReference type="RefSeq" id="WP_166663956.1">
    <property type="nucleotide sequence ID" value="NZ_SOCP01000002.1"/>
</dbReference>
<reference evidence="1 2" key="1">
    <citation type="submission" date="2019-03" db="EMBL/GenBank/DDBJ databases">
        <title>Genomic Encyclopedia of Archaeal and Bacterial Type Strains, Phase II (KMG-II): from individual species to whole genera.</title>
        <authorList>
            <person name="Goeker M."/>
        </authorList>
    </citation>
    <scope>NUCLEOTIDE SEQUENCE [LARGE SCALE GENOMIC DNA]</scope>
    <source>
        <strain evidence="1 2">DSM 45499</strain>
    </source>
</reference>